<dbReference type="Pfam" id="PF07162">
    <property type="entry name" value="B9-C2"/>
    <property type="match status" value="1"/>
</dbReference>
<dbReference type="PANTHER" id="PTHR12968:SF4">
    <property type="entry name" value="TECTONIC-LIKE COMPLEX MEMBER MKS1"/>
    <property type="match status" value="1"/>
</dbReference>
<keyword evidence="6" id="KW-1185">Reference proteome</keyword>
<gene>
    <name evidence="7" type="primary">LOC108566540</name>
</gene>
<keyword evidence="5" id="KW-0966">Cell projection</keyword>
<protein>
    <submittedName>
        <fullName evidence="7">Meckel syndrome type 1 protein-like</fullName>
    </submittedName>
</protein>
<organism evidence="6 7">
    <name type="scientific">Nicrophorus vespilloides</name>
    <name type="common">Boreal carrion beetle</name>
    <dbReference type="NCBI Taxonomy" id="110193"/>
    <lineage>
        <taxon>Eukaryota</taxon>
        <taxon>Metazoa</taxon>
        <taxon>Ecdysozoa</taxon>
        <taxon>Arthropoda</taxon>
        <taxon>Hexapoda</taxon>
        <taxon>Insecta</taxon>
        <taxon>Pterygota</taxon>
        <taxon>Neoptera</taxon>
        <taxon>Endopterygota</taxon>
        <taxon>Coleoptera</taxon>
        <taxon>Polyphaga</taxon>
        <taxon>Staphyliniformia</taxon>
        <taxon>Silphidae</taxon>
        <taxon>Nicrophorinae</taxon>
        <taxon>Nicrophorus</taxon>
    </lineage>
</organism>
<name>A0ABM1N560_NICVS</name>
<dbReference type="RefSeq" id="XP_017781960.1">
    <property type="nucleotide sequence ID" value="XM_017926471.1"/>
</dbReference>
<dbReference type="InterPro" id="IPR010796">
    <property type="entry name" value="C2_B9-type_dom"/>
</dbReference>
<reference evidence="7" key="1">
    <citation type="submission" date="2025-08" db="UniProtKB">
        <authorList>
            <consortium name="RefSeq"/>
        </authorList>
    </citation>
    <scope>IDENTIFICATION</scope>
    <source>
        <tissue evidence="7">Whole Larva</tissue>
    </source>
</reference>
<keyword evidence="2" id="KW-0963">Cytoplasm</keyword>
<evidence type="ECO:0000313" key="6">
    <source>
        <dbReference type="Proteomes" id="UP000695000"/>
    </source>
</evidence>
<dbReference type="PANTHER" id="PTHR12968">
    <property type="entry name" value="B9 DOMAIN-CONTAINING"/>
    <property type="match status" value="1"/>
</dbReference>
<evidence type="ECO:0000256" key="3">
    <source>
        <dbReference type="ARBA" id="ARBA00022794"/>
    </source>
</evidence>
<proteinExistence type="predicted"/>
<evidence type="ECO:0000256" key="2">
    <source>
        <dbReference type="ARBA" id="ARBA00022490"/>
    </source>
</evidence>
<dbReference type="GeneID" id="108566540"/>
<evidence type="ECO:0000256" key="5">
    <source>
        <dbReference type="ARBA" id="ARBA00023273"/>
    </source>
</evidence>
<keyword evidence="4" id="KW-0206">Cytoskeleton</keyword>
<keyword evidence="3" id="KW-0970">Cilium biogenesis/degradation</keyword>
<evidence type="ECO:0000256" key="4">
    <source>
        <dbReference type="ARBA" id="ARBA00023212"/>
    </source>
</evidence>
<accession>A0ABM1N560</accession>
<evidence type="ECO:0000313" key="7">
    <source>
        <dbReference type="RefSeq" id="XP_017781960.1"/>
    </source>
</evidence>
<dbReference type="PROSITE" id="PS51381">
    <property type="entry name" value="C2_B9"/>
    <property type="match status" value="1"/>
</dbReference>
<sequence>MIEIEETTKRFSRVYSCPDEIRNFQIRIRLEDGENEEVKVLRWQEKKFSKFERELYNDSKKCLSDLEKSYHEQVKNTMDSNDVVFTYTGDDEYESEDNLLFEVGDAAKFGEGYDFEMSLMSSMATPHLERDIEHMQIMADFGEYFEETWLKREYLLCRLCYSKNTKSLTVFPDFTKTNPYVLSVNADSSRKIKYWLENSSETSKADAEIISAVVLHEAKVRRDILAGKLSSFKCIVEEGKLQAHVFLEILRGKDFEGSDVYVRFFVELPEGWTSDDQLDGVTQASANRNDVSHFGFPFEFTLDHHRISEGGDGFASPKIYFEVMSKSSWSRFGSEGFAYSAIPIWSPGQHEFRLACIRVGPNSTRSNLRRFFVGDGFTCKDPTWVGVPSDHQGKVMNKFGTDSVCGGGELEVRMSIMMQRNAREVGGVRGMDETGTSRLRFLVDRLDSPGLVESVEKVVRAFQNARKNMLKARTKI</sequence>
<comment type="subcellular location">
    <subcellularLocation>
        <location evidence="1">Cytoplasm</location>
        <location evidence="1">Cytoskeleton</location>
        <location evidence="1">Cilium basal body</location>
    </subcellularLocation>
</comment>
<evidence type="ECO:0000256" key="1">
    <source>
        <dbReference type="ARBA" id="ARBA00004120"/>
    </source>
</evidence>
<dbReference type="Proteomes" id="UP000695000">
    <property type="component" value="Unplaced"/>
</dbReference>